<name>A0A510HL66_9ACTN</name>
<keyword evidence="2 4" id="KW-0808">Transferase</keyword>
<dbReference type="Proteomes" id="UP000318065">
    <property type="component" value="Chromosome"/>
</dbReference>
<dbReference type="GO" id="GO:1901137">
    <property type="term" value="P:carbohydrate derivative biosynthetic process"/>
    <property type="evidence" value="ECO:0007669"/>
    <property type="project" value="UniProtKB-ARBA"/>
</dbReference>
<dbReference type="InterPro" id="IPR028098">
    <property type="entry name" value="Glyco_trans_4-like_N"/>
</dbReference>
<dbReference type="Gene3D" id="3.40.50.2000">
    <property type="entry name" value="Glycogen Phosphorylase B"/>
    <property type="match status" value="2"/>
</dbReference>
<proteinExistence type="predicted"/>
<protein>
    <submittedName>
        <fullName evidence="4">Glycosyltransferase WbuB</fullName>
    </submittedName>
</protein>
<gene>
    <name evidence="4" type="ORF">RxyAA322_11870</name>
</gene>
<evidence type="ECO:0000256" key="1">
    <source>
        <dbReference type="ARBA" id="ARBA00022676"/>
    </source>
</evidence>
<evidence type="ECO:0000313" key="4">
    <source>
        <dbReference type="EMBL" id="BBL79333.1"/>
    </source>
</evidence>
<dbReference type="AlphaFoldDB" id="A0A510HL66"/>
<reference evidence="4" key="1">
    <citation type="journal article" date="2019" name="Microbiol. Resour. Announc.">
        <title>Complete Genome Sequence of Rubrobacter xylanophilus Strain AA3-22, Isolated from Arima Onsen in Japan.</title>
        <authorList>
            <person name="Tomariguchi N."/>
            <person name="Miyazaki K."/>
        </authorList>
    </citation>
    <scope>NUCLEOTIDE SEQUENCE [LARGE SCALE GENOMIC DNA]</scope>
    <source>
        <strain evidence="4">AA3-22</strain>
    </source>
</reference>
<dbReference type="SUPFAM" id="SSF53756">
    <property type="entry name" value="UDP-Glycosyltransferase/glycogen phosphorylase"/>
    <property type="match status" value="1"/>
</dbReference>
<dbReference type="PANTHER" id="PTHR45947">
    <property type="entry name" value="SULFOQUINOVOSYL TRANSFERASE SQD2"/>
    <property type="match status" value="1"/>
</dbReference>
<keyword evidence="5" id="KW-1185">Reference proteome</keyword>
<feature type="domain" description="Glycosyltransferase subfamily 4-like N-terminal" evidence="3">
    <location>
        <begin position="17"/>
        <end position="195"/>
    </location>
</feature>
<dbReference type="Pfam" id="PF13692">
    <property type="entry name" value="Glyco_trans_1_4"/>
    <property type="match status" value="1"/>
</dbReference>
<dbReference type="CDD" id="cd03794">
    <property type="entry name" value="GT4_WbuB-like"/>
    <property type="match status" value="1"/>
</dbReference>
<keyword evidence="1" id="KW-0328">Glycosyltransferase</keyword>
<evidence type="ECO:0000313" key="5">
    <source>
        <dbReference type="Proteomes" id="UP000318065"/>
    </source>
</evidence>
<dbReference type="Pfam" id="PF13579">
    <property type="entry name" value="Glyco_trans_4_4"/>
    <property type="match status" value="1"/>
</dbReference>
<dbReference type="EMBL" id="AP019791">
    <property type="protein sequence ID" value="BBL79333.1"/>
    <property type="molecule type" value="Genomic_DNA"/>
</dbReference>
<evidence type="ECO:0000259" key="3">
    <source>
        <dbReference type="Pfam" id="PF13579"/>
    </source>
</evidence>
<organism evidence="4 5">
    <name type="scientific">Rubrobacter xylanophilus</name>
    <dbReference type="NCBI Taxonomy" id="49319"/>
    <lineage>
        <taxon>Bacteria</taxon>
        <taxon>Bacillati</taxon>
        <taxon>Actinomycetota</taxon>
        <taxon>Rubrobacteria</taxon>
        <taxon>Rubrobacterales</taxon>
        <taxon>Rubrobacteraceae</taxon>
        <taxon>Rubrobacter</taxon>
    </lineage>
</organism>
<accession>A0A510HL66</accession>
<dbReference type="PANTHER" id="PTHR45947:SF3">
    <property type="entry name" value="SULFOQUINOVOSYL TRANSFERASE SQD2"/>
    <property type="match status" value="1"/>
</dbReference>
<evidence type="ECO:0000256" key="2">
    <source>
        <dbReference type="ARBA" id="ARBA00022679"/>
    </source>
</evidence>
<sequence length="402" mass="43664">MIMTQFFPPETYAGANRIGPMAAVLAGRFEVTVVTVKPGYPSPEYYAGVSLEEHDAALPCRVLRAAPFRPHRGGMVFRTLREHALAARLALRAAGPADVVIASSPSMFLGPAGLAVARAKRARFVWDVRDITWGYARDIVGRASPAMAAASWALQEYMRRVLVRADLVVGASEGITRMLVESGAEPERAVTVPNGISEGMLKEILRSVPGPPETKPRPLVAYAGLIGYNQHLEALVEAARALPGADFVIAGEGPELPLLRRKARGLGNVSFPGYLRREEVLGLYRRSDVLFAQARDTPVINATMVPVKLFEYMAAGRPVVYAGRGIAVGLLRRAGCAITVPPEDPATLRNAIGLLSREPGLRRELGRRGREFVCANCCRETLMEELSLALEERFFRRGAVVV</sequence>
<dbReference type="InterPro" id="IPR050194">
    <property type="entry name" value="Glycosyltransferase_grp1"/>
</dbReference>
<dbReference type="GO" id="GO:0016758">
    <property type="term" value="F:hexosyltransferase activity"/>
    <property type="evidence" value="ECO:0007669"/>
    <property type="project" value="TreeGrafter"/>
</dbReference>